<feature type="compositionally biased region" description="Basic and acidic residues" evidence="1">
    <location>
        <begin position="1"/>
        <end position="10"/>
    </location>
</feature>
<evidence type="ECO:0000313" key="3">
    <source>
        <dbReference type="Proteomes" id="UP000198623"/>
    </source>
</evidence>
<dbReference type="EMBL" id="FOOU01000002">
    <property type="protein sequence ID" value="SFF95777.1"/>
    <property type="molecule type" value="Genomic_DNA"/>
</dbReference>
<name>A0A1I2N212_9GAMM</name>
<proteinExistence type="predicted"/>
<dbReference type="AlphaFoldDB" id="A0A1I2N212"/>
<keyword evidence="3" id="KW-1185">Reference proteome</keyword>
<organism evidence="2 3">
    <name type="scientific">Neptunomonas qingdaonensis</name>
    <dbReference type="NCBI Taxonomy" id="1045558"/>
    <lineage>
        <taxon>Bacteria</taxon>
        <taxon>Pseudomonadati</taxon>
        <taxon>Pseudomonadota</taxon>
        <taxon>Gammaproteobacteria</taxon>
        <taxon>Oceanospirillales</taxon>
        <taxon>Oceanospirillaceae</taxon>
        <taxon>Neptunomonas</taxon>
    </lineage>
</organism>
<evidence type="ECO:0000313" key="2">
    <source>
        <dbReference type="EMBL" id="SFF95777.1"/>
    </source>
</evidence>
<sequence>MSTKKKEEHQNLPINQIRQRSAPKLSPKSTDELTYEIGIHAETKQLHLRIASNGTGGYFSDEWIPVETIEKCFDATFNKAKPFSSTRLRPVFAQGKSANNAGFLAAVLRQEQLISPHESNCFQHLLTGDFDKWKHQVISELPKKSSKASEQVE</sequence>
<evidence type="ECO:0000256" key="1">
    <source>
        <dbReference type="SAM" id="MobiDB-lite"/>
    </source>
</evidence>
<gene>
    <name evidence="2" type="ORF">SAMN05216175_102138</name>
</gene>
<dbReference type="OrthoDB" id="8759680at2"/>
<dbReference type="Proteomes" id="UP000198623">
    <property type="component" value="Unassembled WGS sequence"/>
</dbReference>
<dbReference type="STRING" id="1045558.SAMN05216175_102138"/>
<accession>A0A1I2N212</accession>
<reference evidence="3" key="1">
    <citation type="submission" date="2016-10" db="EMBL/GenBank/DDBJ databases">
        <authorList>
            <person name="Varghese N."/>
            <person name="Submissions S."/>
        </authorList>
    </citation>
    <scope>NUCLEOTIDE SEQUENCE [LARGE SCALE GENOMIC DNA]</scope>
    <source>
        <strain evidence="3">CGMCC 1.10971</strain>
    </source>
</reference>
<dbReference type="RefSeq" id="WP_090724566.1">
    <property type="nucleotide sequence ID" value="NZ_FOOU01000002.1"/>
</dbReference>
<protein>
    <submittedName>
        <fullName evidence="2">Uncharacterized protein</fullName>
    </submittedName>
</protein>
<feature type="region of interest" description="Disordered" evidence="1">
    <location>
        <begin position="1"/>
        <end position="29"/>
    </location>
</feature>